<dbReference type="RefSeq" id="WP_313985351.1">
    <property type="nucleotide sequence ID" value="NZ_JASJOS010000014.1"/>
</dbReference>
<protein>
    <submittedName>
        <fullName evidence="2">Uncharacterized protein</fullName>
    </submittedName>
</protein>
<dbReference type="EMBL" id="JASJOS010000014">
    <property type="protein sequence ID" value="MDJ1484266.1"/>
    <property type="molecule type" value="Genomic_DNA"/>
</dbReference>
<evidence type="ECO:0000313" key="3">
    <source>
        <dbReference type="Proteomes" id="UP001241110"/>
    </source>
</evidence>
<reference evidence="2" key="1">
    <citation type="submission" date="2023-05" db="EMBL/GenBank/DDBJ databases">
        <authorList>
            <person name="Zhang X."/>
        </authorList>
    </citation>
    <scope>NUCLEOTIDE SEQUENCE</scope>
    <source>
        <strain evidence="2">YF14B1</strain>
    </source>
</reference>
<dbReference type="InterPro" id="IPR043754">
    <property type="entry name" value="DUF5700"/>
</dbReference>
<gene>
    <name evidence="2" type="ORF">QNI16_27460</name>
</gene>
<evidence type="ECO:0000313" key="2">
    <source>
        <dbReference type="EMBL" id="MDJ1484266.1"/>
    </source>
</evidence>
<dbReference type="Pfam" id="PF18958">
    <property type="entry name" value="DUF5700"/>
    <property type="match status" value="1"/>
</dbReference>
<evidence type="ECO:0000256" key="1">
    <source>
        <dbReference type="SAM" id="MobiDB-lite"/>
    </source>
</evidence>
<sequence length="393" mass="44230">MKSKCISLHIFTFILLVCITIPYTPSYSQTQNKSTSQPVKYNTKEKNTKPISTNGKNLAAVTDFVDVSAVKAYFVIADRFKVHQKPSAKEWASLFNSPVHAMMITAGALDTTKFKHAMQIVYENGTTNTPTDPELAHHLKYQKLEKQLLAHISFLESSFIQQNIFNYLQPFLPPRLLTKDKLPKQYYIFYGNEDATAGPGMVINDLLLSYKIDGYKLGILSAHETFHAVVSEAFANLLKDGFSNQDPNAILLYFLSNISQEGVADLIDKPSLTQSGSPVLQEMKALTENETTLSKQYITKLDSLLQAKGTNIDYNLLFQKFSKNGGHIPGRVIGQTIKQAGLLPVLIRSVEDPILFFELYNQAIKKNKSELPLLSETSIAYLKQLKERYFKQI</sequence>
<organism evidence="2 3">
    <name type="scientific">Xanthocytophaga flava</name>
    <dbReference type="NCBI Taxonomy" id="3048013"/>
    <lineage>
        <taxon>Bacteria</taxon>
        <taxon>Pseudomonadati</taxon>
        <taxon>Bacteroidota</taxon>
        <taxon>Cytophagia</taxon>
        <taxon>Cytophagales</taxon>
        <taxon>Rhodocytophagaceae</taxon>
        <taxon>Xanthocytophaga</taxon>
    </lineage>
</organism>
<name>A0AAE3QSR7_9BACT</name>
<feature type="region of interest" description="Disordered" evidence="1">
    <location>
        <begin position="28"/>
        <end position="48"/>
    </location>
</feature>
<comment type="caution">
    <text evidence="2">The sequence shown here is derived from an EMBL/GenBank/DDBJ whole genome shotgun (WGS) entry which is preliminary data.</text>
</comment>
<dbReference type="AlphaFoldDB" id="A0AAE3QSR7"/>
<proteinExistence type="predicted"/>
<feature type="compositionally biased region" description="Polar residues" evidence="1">
    <location>
        <begin position="28"/>
        <end position="40"/>
    </location>
</feature>
<accession>A0AAE3QSR7</accession>
<dbReference type="Proteomes" id="UP001241110">
    <property type="component" value="Unassembled WGS sequence"/>
</dbReference>